<gene>
    <name evidence="1" type="ORF">MARPO_0072s0099</name>
</gene>
<name>A0A2R6WNE4_MARPO</name>
<accession>A0A2R6WNE4</accession>
<reference evidence="2" key="1">
    <citation type="journal article" date="2017" name="Cell">
        <title>Insights into land plant evolution garnered from the Marchantia polymorpha genome.</title>
        <authorList>
            <person name="Bowman J.L."/>
            <person name="Kohchi T."/>
            <person name="Yamato K.T."/>
            <person name="Jenkins J."/>
            <person name="Shu S."/>
            <person name="Ishizaki K."/>
            <person name="Yamaoka S."/>
            <person name="Nishihama R."/>
            <person name="Nakamura Y."/>
            <person name="Berger F."/>
            <person name="Adam C."/>
            <person name="Aki S.S."/>
            <person name="Althoff F."/>
            <person name="Araki T."/>
            <person name="Arteaga-Vazquez M.A."/>
            <person name="Balasubrmanian S."/>
            <person name="Barry K."/>
            <person name="Bauer D."/>
            <person name="Boehm C.R."/>
            <person name="Briginshaw L."/>
            <person name="Caballero-Perez J."/>
            <person name="Catarino B."/>
            <person name="Chen F."/>
            <person name="Chiyoda S."/>
            <person name="Chovatia M."/>
            <person name="Davies K.M."/>
            <person name="Delmans M."/>
            <person name="Demura T."/>
            <person name="Dierschke T."/>
            <person name="Dolan L."/>
            <person name="Dorantes-Acosta A.E."/>
            <person name="Eklund D.M."/>
            <person name="Florent S.N."/>
            <person name="Flores-Sandoval E."/>
            <person name="Fujiyama A."/>
            <person name="Fukuzawa H."/>
            <person name="Galik B."/>
            <person name="Grimanelli D."/>
            <person name="Grimwood J."/>
            <person name="Grossniklaus U."/>
            <person name="Hamada T."/>
            <person name="Haseloff J."/>
            <person name="Hetherington A.J."/>
            <person name="Higo A."/>
            <person name="Hirakawa Y."/>
            <person name="Hundley H.N."/>
            <person name="Ikeda Y."/>
            <person name="Inoue K."/>
            <person name="Inoue S.I."/>
            <person name="Ishida S."/>
            <person name="Jia Q."/>
            <person name="Kakita M."/>
            <person name="Kanazawa T."/>
            <person name="Kawai Y."/>
            <person name="Kawashima T."/>
            <person name="Kennedy M."/>
            <person name="Kinose K."/>
            <person name="Kinoshita T."/>
            <person name="Kohara Y."/>
            <person name="Koide E."/>
            <person name="Komatsu K."/>
            <person name="Kopischke S."/>
            <person name="Kubo M."/>
            <person name="Kyozuka J."/>
            <person name="Lagercrantz U."/>
            <person name="Lin S.S."/>
            <person name="Lindquist E."/>
            <person name="Lipzen A.M."/>
            <person name="Lu C.W."/>
            <person name="De Luna E."/>
            <person name="Martienssen R.A."/>
            <person name="Minamino N."/>
            <person name="Mizutani M."/>
            <person name="Mizutani M."/>
            <person name="Mochizuki N."/>
            <person name="Monte I."/>
            <person name="Mosher R."/>
            <person name="Nagasaki H."/>
            <person name="Nakagami H."/>
            <person name="Naramoto S."/>
            <person name="Nishitani K."/>
            <person name="Ohtani M."/>
            <person name="Okamoto T."/>
            <person name="Okumura M."/>
            <person name="Phillips J."/>
            <person name="Pollak B."/>
            <person name="Reinders A."/>
            <person name="Rovekamp M."/>
            <person name="Sano R."/>
            <person name="Sawa S."/>
            <person name="Schmid M.W."/>
            <person name="Shirakawa M."/>
            <person name="Solano R."/>
            <person name="Spunde A."/>
            <person name="Suetsugu N."/>
            <person name="Sugano S."/>
            <person name="Sugiyama A."/>
            <person name="Sun R."/>
            <person name="Suzuki Y."/>
            <person name="Takenaka M."/>
            <person name="Takezawa D."/>
            <person name="Tomogane H."/>
            <person name="Tsuzuki M."/>
            <person name="Ueda T."/>
            <person name="Umeda M."/>
            <person name="Ward J.M."/>
            <person name="Watanabe Y."/>
            <person name="Yazaki K."/>
            <person name="Yokoyama R."/>
            <person name="Yoshitake Y."/>
            <person name="Yotsui I."/>
            <person name="Zachgo S."/>
            <person name="Schmutz J."/>
        </authorList>
    </citation>
    <scope>NUCLEOTIDE SEQUENCE [LARGE SCALE GENOMIC DNA]</scope>
    <source>
        <strain evidence="2">Tak-1</strain>
    </source>
</reference>
<sequence>MIEHQMLYVQSCARCLTVVVPTVHSCRSLSYGKERCQTLLHSSRVSFRAYSLTSCV</sequence>
<proteinExistence type="predicted"/>
<evidence type="ECO:0000313" key="1">
    <source>
        <dbReference type="EMBL" id="PTQ35366.1"/>
    </source>
</evidence>
<keyword evidence="2" id="KW-1185">Reference proteome</keyword>
<evidence type="ECO:0000313" key="2">
    <source>
        <dbReference type="Proteomes" id="UP000244005"/>
    </source>
</evidence>
<dbReference type="EMBL" id="KZ772744">
    <property type="protein sequence ID" value="PTQ35366.1"/>
    <property type="molecule type" value="Genomic_DNA"/>
</dbReference>
<organism evidence="1 2">
    <name type="scientific">Marchantia polymorpha</name>
    <name type="common">Common liverwort</name>
    <name type="synonym">Marchantia aquatica</name>
    <dbReference type="NCBI Taxonomy" id="3197"/>
    <lineage>
        <taxon>Eukaryota</taxon>
        <taxon>Viridiplantae</taxon>
        <taxon>Streptophyta</taxon>
        <taxon>Embryophyta</taxon>
        <taxon>Marchantiophyta</taxon>
        <taxon>Marchantiopsida</taxon>
        <taxon>Marchantiidae</taxon>
        <taxon>Marchantiales</taxon>
        <taxon>Marchantiaceae</taxon>
        <taxon>Marchantia</taxon>
    </lineage>
</organism>
<dbReference type="Proteomes" id="UP000244005">
    <property type="component" value="Unassembled WGS sequence"/>
</dbReference>
<dbReference type="AlphaFoldDB" id="A0A2R6WNE4"/>
<protein>
    <submittedName>
        <fullName evidence="1">Uncharacterized protein</fullName>
    </submittedName>
</protein>